<keyword evidence="3 6" id="KW-0812">Transmembrane</keyword>
<feature type="domain" description="Polysaccharide chain length determinant N-terminal" evidence="7">
    <location>
        <begin position="22"/>
        <end position="125"/>
    </location>
</feature>
<reference evidence="9" key="1">
    <citation type="journal article" date="2012" name="J. Bacteriol.">
        <title>Genome sequences of type strains of seven species of the marine bacterium Pseudoalteromonas.</title>
        <authorList>
            <person name="Xie B.B."/>
            <person name="Shu Y.L."/>
            <person name="Qin Q.L."/>
            <person name="Rong J.C."/>
            <person name="Zhang X.Y."/>
            <person name="Chen X.L."/>
            <person name="Shi M."/>
            <person name="He H.L."/>
            <person name="Zhou B.C."/>
            <person name="Zhang Y.Z."/>
        </authorList>
    </citation>
    <scope>NUCLEOTIDE SEQUENCE [LARGE SCALE GENOMIC DNA]</scope>
    <source>
        <strain evidence="9">NCIMB 2128</strain>
    </source>
</reference>
<feature type="transmembrane region" description="Helical" evidence="6">
    <location>
        <begin position="38"/>
        <end position="56"/>
    </location>
</feature>
<dbReference type="InterPro" id="IPR050445">
    <property type="entry name" value="Bact_polysacc_biosynth/exp"/>
</dbReference>
<feature type="transmembrane region" description="Helical" evidence="6">
    <location>
        <begin position="293"/>
        <end position="313"/>
    </location>
</feature>
<evidence type="ECO:0000256" key="1">
    <source>
        <dbReference type="ARBA" id="ARBA00004651"/>
    </source>
</evidence>
<evidence type="ECO:0000256" key="2">
    <source>
        <dbReference type="ARBA" id="ARBA00022475"/>
    </source>
</evidence>
<organism evidence="9 10">
    <name type="scientific">Pseudoalteromonas undina</name>
    <dbReference type="NCBI Taxonomy" id="43660"/>
    <lineage>
        <taxon>Bacteria</taxon>
        <taxon>Pseudomonadati</taxon>
        <taxon>Pseudomonadota</taxon>
        <taxon>Gammaproteobacteria</taxon>
        <taxon>Alteromonadales</taxon>
        <taxon>Pseudoalteromonadaceae</taxon>
        <taxon>Pseudoalteromonas</taxon>
    </lineage>
</organism>
<dbReference type="EMBL" id="AHCF02000013">
    <property type="protein sequence ID" value="ERG61639.1"/>
    <property type="molecule type" value="Genomic_DNA"/>
</dbReference>
<comment type="subcellular location">
    <subcellularLocation>
        <location evidence="1">Cell membrane</location>
        <topology evidence="1">Multi-pass membrane protein</topology>
    </subcellularLocation>
</comment>
<dbReference type="Proteomes" id="UP000016534">
    <property type="component" value="Unassembled WGS sequence"/>
</dbReference>
<evidence type="ECO:0000256" key="4">
    <source>
        <dbReference type="ARBA" id="ARBA00022989"/>
    </source>
</evidence>
<evidence type="ECO:0000313" key="9">
    <source>
        <dbReference type="EMBL" id="ERG61639.1"/>
    </source>
</evidence>
<dbReference type="Pfam" id="PF13807">
    <property type="entry name" value="GNVR"/>
    <property type="match status" value="1"/>
</dbReference>
<comment type="caution">
    <text evidence="9">The sequence shown here is derived from an EMBL/GenBank/DDBJ whole genome shotgun (WGS) entry which is preliminary data.</text>
</comment>
<dbReference type="InterPro" id="IPR003856">
    <property type="entry name" value="LPS_length_determ_N"/>
</dbReference>
<proteinExistence type="predicted"/>
<feature type="domain" description="Tyrosine-protein kinase G-rich" evidence="8">
    <location>
        <begin position="276"/>
        <end position="315"/>
    </location>
</feature>
<keyword evidence="5 6" id="KW-0472">Membrane</keyword>
<protein>
    <submittedName>
        <fullName evidence="9">Lipopolysaccharide biosynthesis protein</fullName>
    </submittedName>
</protein>
<keyword evidence="2" id="KW-1003">Cell membrane</keyword>
<evidence type="ECO:0000256" key="5">
    <source>
        <dbReference type="ARBA" id="ARBA00023136"/>
    </source>
</evidence>
<evidence type="ECO:0000259" key="7">
    <source>
        <dbReference type="Pfam" id="PF02706"/>
    </source>
</evidence>
<evidence type="ECO:0000256" key="6">
    <source>
        <dbReference type="SAM" id="Phobius"/>
    </source>
</evidence>
<dbReference type="Pfam" id="PF02706">
    <property type="entry name" value="Wzz"/>
    <property type="match status" value="1"/>
</dbReference>
<reference evidence="9" key="2">
    <citation type="submission" date="2013-04" db="EMBL/GenBank/DDBJ databases">
        <title>Genome sequence of Pseudoalteromonas undina.</title>
        <authorList>
            <person name="Xie B.-B."/>
            <person name="Rong J.-C."/>
            <person name="Qin Q.-L."/>
            <person name="Shu Y.-L."/>
            <person name="Zhang Y.-Z."/>
        </authorList>
    </citation>
    <scope>NUCLEOTIDE SEQUENCE</scope>
    <source>
        <strain evidence="9">NCIMB 2128</strain>
    </source>
</reference>
<evidence type="ECO:0000259" key="8">
    <source>
        <dbReference type="Pfam" id="PF13807"/>
    </source>
</evidence>
<evidence type="ECO:0000256" key="3">
    <source>
        <dbReference type="ARBA" id="ARBA00022692"/>
    </source>
</evidence>
<keyword evidence="10" id="KW-1185">Reference proteome</keyword>
<keyword evidence="4 6" id="KW-1133">Transmembrane helix</keyword>
<sequence>MENNSNNQNQANTPLQNNIGDDEIDLRELFTAIWQGKWIIIAVTTLFAVASVFYAINQPNIYKSEALLAPAEQDKAGGLGALSGQFGGLASLAGVNLGSGGGIDKTQMALEVLKSRKFTSEFIQKHNILPDLMAVKSWESEKNTIIYNQEVYNKAENKWLRKVKSPFKPKPSMQEAFKVFSQVVNADVSKESGMVSISIEHLSPYIAKQWVDWLVVDLNKTMKERDVVEANKSTEFLMNQLENTKIADIRAVLYKLVEEQAKIIMFANVRDEYVFKTIDPALVPEVKFKPKRAVICVIGVLLGMMLSLMVVLLKHFSKKHSDK</sequence>
<dbReference type="PANTHER" id="PTHR32309">
    <property type="entry name" value="TYROSINE-PROTEIN KINASE"/>
    <property type="match status" value="1"/>
</dbReference>
<gene>
    <name evidence="9" type="ORF">PUND_06902</name>
</gene>
<evidence type="ECO:0000313" key="10">
    <source>
        <dbReference type="Proteomes" id="UP000016534"/>
    </source>
</evidence>
<name>A0ABN0NJC5_9GAMM</name>
<accession>A0ABN0NJC5</accession>
<dbReference type="InterPro" id="IPR032807">
    <property type="entry name" value="GNVR"/>
</dbReference>
<dbReference type="PANTHER" id="PTHR32309:SF13">
    <property type="entry name" value="FERRIC ENTEROBACTIN TRANSPORT PROTEIN FEPE"/>
    <property type="match status" value="1"/>
</dbReference>